<dbReference type="OrthoDB" id="3260408at2759"/>
<organism evidence="3 4">
    <name type="scientific">Schizopora paradoxa</name>
    <dbReference type="NCBI Taxonomy" id="27342"/>
    <lineage>
        <taxon>Eukaryota</taxon>
        <taxon>Fungi</taxon>
        <taxon>Dikarya</taxon>
        <taxon>Basidiomycota</taxon>
        <taxon>Agaricomycotina</taxon>
        <taxon>Agaricomycetes</taxon>
        <taxon>Hymenochaetales</taxon>
        <taxon>Schizoporaceae</taxon>
        <taxon>Schizopora</taxon>
    </lineage>
</organism>
<feature type="compositionally biased region" description="Low complexity" evidence="2">
    <location>
        <begin position="67"/>
        <end position="79"/>
    </location>
</feature>
<sequence>MPSSSRSNSSTAVPKMNKGKSAQASPLAHDDEEAPPTNGVAEPSTPTKPKTDHTGPQFSDNVVFSLTPSPKKGTPSSPKSPKHKSKSKGKRKEERLRNKSASLVDLLARMFLLFFLVYSLAVCPSDKELQSPVCRGLSEYRRLVLEPLVIRPFQNALRHPSVSPFVDFVTPHIQTVTNTVSPAVARTRQAWDSRVIPLWNDRVVPQLDKYVAPQLVKAGDAIRPYRERVSTSYAQYVGPYVTHAQRFSSKARPYLFMTAAKTYDTYQIVKPHVQSATIGLQRVPPLFFKYIVTPLGSARGQFVDPHVATIIEKIKELSSGKPRSASSSEEVSSILDKEQSSAIPDPDPTERIDMDALGLDNGKRADEQEEIELPPIPEPTDEPALSAASIISASAYLNEEITESVPGATYSPSPSDAAAEEVVDKNEAVPPPPEPEAEVDAENTSESSETLETTYVHSTSIEYVIETVVETQTDVVVETSYAEEVVTNEVVVKVNEPITEITEDATSVVDDAQDAHHTESPVSDEAEEIDISSPASASASGTPVASPSATSTSASEQDLDLDLDAFYADLGLDDDDLGKLNAAPHTAQVDEAPQPTRVEMSPEERAEMERQKEIKTAEKRKKILARHADWENKLEEKVKEQRKALRKALVASRKAAVAELKSSDAIREEIEKLNSESEKALKGTEAYFKKLAKEGKGKEESVRVWDRVLEKVADKYSERVHSVETVVMQWYEGVLNNELAEVQRAANVIKDIGERGQADLGLDYAWLDDVTVQDWNRYHKLVDKFSEFLDHAMSIQNGSHPSPPINPVATALSDLQEEVNDITLGFETRLRRIQRQGDRAFALDKAQEVDKLDVEAEADSIKETGESSEPVMSILPVPDQEVDGKDNEEILQDVSNAILGRGKDEVVEALGRAESEQKVNENIVDEEEKVKTVHEEL</sequence>
<dbReference type="EMBL" id="KQ085899">
    <property type="protein sequence ID" value="KLO17996.1"/>
    <property type="molecule type" value="Genomic_DNA"/>
</dbReference>
<dbReference type="Proteomes" id="UP000053477">
    <property type="component" value="Unassembled WGS sequence"/>
</dbReference>
<reference evidence="3 4" key="1">
    <citation type="submission" date="2015-04" db="EMBL/GenBank/DDBJ databases">
        <title>Complete genome sequence of Schizopora paradoxa KUC8140, a cosmopolitan wood degrader in East Asia.</title>
        <authorList>
            <consortium name="DOE Joint Genome Institute"/>
            <person name="Min B."/>
            <person name="Park H."/>
            <person name="Jang Y."/>
            <person name="Kim J.-J."/>
            <person name="Kim K.H."/>
            <person name="Pangilinan J."/>
            <person name="Lipzen A."/>
            <person name="Riley R."/>
            <person name="Grigoriev I.V."/>
            <person name="Spatafora J.W."/>
            <person name="Choi I.-G."/>
        </authorList>
    </citation>
    <scope>NUCLEOTIDE SEQUENCE [LARGE SCALE GENOMIC DNA]</scope>
    <source>
        <strain evidence="3 4">KUC8140</strain>
    </source>
</reference>
<feature type="compositionally biased region" description="Low complexity" evidence="2">
    <location>
        <begin position="444"/>
        <end position="454"/>
    </location>
</feature>
<dbReference type="InParanoid" id="A0A0H2SLQ1"/>
<evidence type="ECO:0000313" key="4">
    <source>
        <dbReference type="Proteomes" id="UP000053477"/>
    </source>
</evidence>
<feature type="region of interest" description="Disordered" evidence="2">
    <location>
        <begin position="405"/>
        <end position="454"/>
    </location>
</feature>
<evidence type="ECO:0000256" key="2">
    <source>
        <dbReference type="SAM" id="MobiDB-lite"/>
    </source>
</evidence>
<feature type="compositionally biased region" description="Polar residues" evidence="2">
    <location>
        <begin position="1"/>
        <end position="12"/>
    </location>
</feature>
<keyword evidence="4" id="KW-1185">Reference proteome</keyword>
<protein>
    <submittedName>
        <fullName evidence="3">Uncharacterized protein</fullName>
    </submittedName>
</protein>
<feature type="compositionally biased region" description="Low complexity" evidence="2">
    <location>
        <begin position="532"/>
        <end position="555"/>
    </location>
</feature>
<dbReference type="AlphaFoldDB" id="A0A0H2SLQ1"/>
<accession>A0A0H2SLQ1</accession>
<feature type="region of interest" description="Disordered" evidence="2">
    <location>
        <begin position="318"/>
        <end position="354"/>
    </location>
</feature>
<feature type="region of interest" description="Disordered" evidence="2">
    <location>
        <begin position="584"/>
        <end position="613"/>
    </location>
</feature>
<feature type="compositionally biased region" description="Low complexity" evidence="2">
    <location>
        <begin position="324"/>
        <end position="333"/>
    </location>
</feature>
<feature type="region of interest" description="Disordered" evidence="2">
    <location>
        <begin position="504"/>
        <end position="556"/>
    </location>
</feature>
<evidence type="ECO:0000313" key="3">
    <source>
        <dbReference type="EMBL" id="KLO17996.1"/>
    </source>
</evidence>
<feature type="coiled-coil region" evidence="1">
    <location>
        <begin position="620"/>
        <end position="651"/>
    </location>
</feature>
<name>A0A0H2SLQ1_9AGAM</name>
<dbReference type="STRING" id="27342.A0A0H2SLQ1"/>
<feature type="compositionally biased region" description="Polar residues" evidence="2">
    <location>
        <begin position="44"/>
        <end position="66"/>
    </location>
</feature>
<proteinExistence type="predicted"/>
<feature type="compositionally biased region" description="Basic residues" evidence="2">
    <location>
        <begin position="80"/>
        <end position="90"/>
    </location>
</feature>
<keyword evidence="1" id="KW-0175">Coiled coil</keyword>
<feature type="region of interest" description="Disordered" evidence="2">
    <location>
        <begin position="1"/>
        <end position="96"/>
    </location>
</feature>
<evidence type="ECO:0000256" key="1">
    <source>
        <dbReference type="SAM" id="Coils"/>
    </source>
</evidence>
<feature type="compositionally biased region" description="Basic and acidic residues" evidence="2">
    <location>
        <begin position="600"/>
        <end position="613"/>
    </location>
</feature>
<gene>
    <name evidence="3" type="ORF">SCHPADRAFT_886624</name>
</gene>